<evidence type="ECO:0000313" key="4">
    <source>
        <dbReference type="EMBL" id="SHI89479.1"/>
    </source>
</evidence>
<organism evidence="4 5">
    <name type="scientific">Lutispora thermophila DSM 19022</name>
    <dbReference type="NCBI Taxonomy" id="1122184"/>
    <lineage>
        <taxon>Bacteria</taxon>
        <taxon>Bacillati</taxon>
        <taxon>Bacillota</taxon>
        <taxon>Clostridia</taxon>
        <taxon>Lutisporales</taxon>
        <taxon>Lutisporaceae</taxon>
        <taxon>Lutispora</taxon>
    </lineage>
</organism>
<sequence>MCISLKEITADNWYECTKLSVTEEQKNIFPVPVVYWMAMSKYEYNNQLELFAVYHKDLIVGVVAYGIDPDISAPWITTVMIDQKYQGKGYGREAVKYLVDLIIKRHSCKKIIIGHRPDNHVAAKLYESLGFQKIELKEDEIIRCLQL</sequence>
<dbReference type="GO" id="GO:0016747">
    <property type="term" value="F:acyltransferase activity, transferring groups other than amino-acyl groups"/>
    <property type="evidence" value="ECO:0007669"/>
    <property type="project" value="InterPro"/>
</dbReference>
<reference evidence="4 5" key="1">
    <citation type="submission" date="2016-11" db="EMBL/GenBank/DDBJ databases">
        <authorList>
            <person name="Jaros S."/>
            <person name="Januszkiewicz K."/>
            <person name="Wedrychowicz H."/>
        </authorList>
    </citation>
    <scope>NUCLEOTIDE SEQUENCE [LARGE SCALE GENOMIC DNA]</scope>
    <source>
        <strain evidence="4 5">DSM 19022</strain>
    </source>
</reference>
<dbReference type="CDD" id="cd04301">
    <property type="entry name" value="NAT_SF"/>
    <property type="match status" value="1"/>
</dbReference>
<dbReference type="EMBL" id="FQZS01000010">
    <property type="protein sequence ID" value="SHI89479.1"/>
    <property type="molecule type" value="Genomic_DNA"/>
</dbReference>
<dbReference type="Proteomes" id="UP000184442">
    <property type="component" value="Unassembled WGS sequence"/>
</dbReference>
<dbReference type="SUPFAM" id="SSF55729">
    <property type="entry name" value="Acyl-CoA N-acyltransferases (Nat)"/>
    <property type="match status" value="1"/>
</dbReference>
<dbReference type="Pfam" id="PF00583">
    <property type="entry name" value="Acetyltransf_1"/>
    <property type="match status" value="1"/>
</dbReference>
<feature type="domain" description="N-acetyltransferase" evidence="3">
    <location>
        <begin position="3"/>
        <end position="147"/>
    </location>
</feature>
<dbReference type="PANTHER" id="PTHR43420:SF47">
    <property type="entry name" value="N-ACETYLTRANSFERASE DOMAIN-CONTAINING PROTEIN"/>
    <property type="match status" value="1"/>
</dbReference>
<dbReference type="RefSeq" id="WP_073025806.1">
    <property type="nucleotide sequence ID" value="NZ_FQZS01000010.1"/>
</dbReference>
<dbReference type="InterPro" id="IPR016181">
    <property type="entry name" value="Acyl_CoA_acyltransferase"/>
</dbReference>
<evidence type="ECO:0000256" key="1">
    <source>
        <dbReference type="ARBA" id="ARBA00022679"/>
    </source>
</evidence>
<dbReference type="PROSITE" id="PS51186">
    <property type="entry name" value="GNAT"/>
    <property type="match status" value="1"/>
</dbReference>
<dbReference type="InterPro" id="IPR050680">
    <property type="entry name" value="YpeA/RimI_acetyltransf"/>
</dbReference>
<evidence type="ECO:0000259" key="3">
    <source>
        <dbReference type="PROSITE" id="PS51186"/>
    </source>
</evidence>
<keyword evidence="5" id="KW-1185">Reference proteome</keyword>
<keyword evidence="2" id="KW-0012">Acyltransferase</keyword>
<evidence type="ECO:0000256" key="2">
    <source>
        <dbReference type="ARBA" id="ARBA00023315"/>
    </source>
</evidence>
<dbReference type="STRING" id="1122184.SAMN02745176_01725"/>
<dbReference type="PANTHER" id="PTHR43420">
    <property type="entry name" value="ACETYLTRANSFERASE"/>
    <property type="match status" value="1"/>
</dbReference>
<dbReference type="AlphaFoldDB" id="A0A1M6EVS6"/>
<name>A0A1M6EVS6_9FIRM</name>
<dbReference type="Gene3D" id="3.40.630.30">
    <property type="match status" value="1"/>
</dbReference>
<accession>A0A1M6EVS6</accession>
<proteinExistence type="predicted"/>
<evidence type="ECO:0000313" key="5">
    <source>
        <dbReference type="Proteomes" id="UP000184442"/>
    </source>
</evidence>
<dbReference type="InterPro" id="IPR000182">
    <property type="entry name" value="GNAT_dom"/>
</dbReference>
<protein>
    <submittedName>
        <fullName evidence="4">Diamine N-acetyltransferase</fullName>
    </submittedName>
</protein>
<keyword evidence="1 4" id="KW-0808">Transferase</keyword>
<gene>
    <name evidence="4" type="ORF">SAMN02745176_01725</name>
</gene>